<evidence type="ECO:0000256" key="1">
    <source>
        <dbReference type="SAM" id="MobiDB-lite"/>
    </source>
</evidence>
<accession>A0A218W9P9</accession>
<evidence type="ECO:0000313" key="3">
    <source>
        <dbReference type="Proteomes" id="UP000197138"/>
    </source>
</evidence>
<dbReference type="EMBL" id="MTKT01004864">
    <property type="protein sequence ID" value="OWM69495.1"/>
    <property type="molecule type" value="Genomic_DNA"/>
</dbReference>
<dbReference type="AlphaFoldDB" id="A0A218W9P9"/>
<name>A0A218W9P9_PUNGR</name>
<organism evidence="2 3">
    <name type="scientific">Punica granatum</name>
    <name type="common">Pomegranate</name>
    <dbReference type="NCBI Taxonomy" id="22663"/>
    <lineage>
        <taxon>Eukaryota</taxon>
        <taxon>Viridiplantae</taxon>
        <taxon>Streptophyta</taxon>
        <taxon>Embryophyta</taxon>
        <taxon>Tracheophyta</taxon>
        <taxon>Spermatophyta</taxon>
        <taxon>Magnoliopsida</taxon>
        <taxon>eudicotyledons</taxon>
        <taxon>Gunneridae</taxon>
        <taxon>Pentapetalae</taxon>
        <taxon>rosids</taxon>
        <taxon>malvids</taxon>
        <taxon>Myrtales</taxon>
        <taxon>Lythraceae</taxon>
        <taxon>Punica</taxon>
    </lineage>
</organism>
<proteinExistence type="predicted"/>
<reference evidence="3" key="1">
    <citation type="journal article" date="2017" name="Plant J.">
        <title>The pomegranate (Punica granatum L.) genome and the genomics of punicalagin biosynthesis.</title>
        <authorList>
            <person name="Qin G."/>
            <person name="Xu C."/>
            <person name="Ming R."/>
            <person name="Tang H."/>
            <person name="Guyot R."/>
            <person name="Kramer E.M."/>
            <person name="Hu Y."/>
            <person name="Yi X."/>
            <person name="Qi Y."/>
            <person name="Xu X."/>
            <person name="Gao Z."/>
            <person name="Pan H."/>
            <person name="Jian J."/>
            <person name="Tian Y."/>
            <person name="Yue Z."/>
            <person name="Xu Y."/>
        </authorList>
    </citation>
    <scope>NUCLEOTIDE SEQUENCE [LARGE SCALE GENOMIC DNA]</scope>
    <source>
        <strain evidence="3">cv. Dabenzi</strain>
    </source>
</reference>
<dbReference type="Proteomes" id="UP000197138">
    <property type="component" value="Unassembled WGS sequence"/>
</dbReference>
<sequence length="60" mass="7023">MPECDEDFSSSVLFSLGLFQERKSGNDSLQQPRSDQNNRTSLFEKDFQFKGEQLKKKMMN</sequence>
<evidence type="ECO:0000313" key="2">
    <source>
        <dbReference type="EMBL" id="OWM69495.1"/>
    </source>
</evidence>
<comment type="caution">
    <text evidence="2">The sequence shown here is derived from an EMBL/GenBank/DDBJ whole genome shotgun (WGS) entry which is preliminary data.</text>
</comment>
<feature type="region of interest" description="Disordered" evidence="1">
    <location>
        <begin position="23"/>
        <end position="42"/>
    </location>
</feature>
<protein>
    <submittedName>
        <fullName evidence="2">Uncharacterized protein</fullName>
    </submittedName>
</protein>
<feature type="compositionally biased region" description="Polar residues" evidence="1">
    <location>
        <begin position="26"/>
        <end position="41"/>
    </location>
</feature>
<gene>
    <name evidence="2" type="ORF">CDL15_Pgr013956</name>
</gene>